<keyword evidence="3" id="KW-1185">Reference proteome</keyword>
<accession>A0AAV4ME55</accession>
<evidence type="ECO:0000256" key="1">
    <source>
        <dbReference type="SAM" id="Phobius"/>
    </source>
</evidence>
<evidence type="ECO:0000313" key="2">
    <source>
        <dbReference type="EMBL" id="GIX70628.1"/>
    </source>
</evidence>
<evidence type="ECO:0000313" key="3">
    <source>
        <dbReference type="Proteomes" id="UP001054945"/>
    </source>
</evidence>
<dbReference type="AlphaFoldDB" id="A0AAV4ME55"/>
<keyword evidence="1" id="KW-0472">Membrane</keyword>
<reference evidence="2 3" key="1">
    <citation type="submission" date="2021-06" db="EMBL/GenBank/DDBJ databases">
        <title>Caerostris extrusa draft genome.</title>
        <authorList>
            <person name="Kono N."/>
            <person name="Arakawa K."/>
        </authorList>
    </citation>
    <scope>NUCLEOTIDE SEQUENCE [LARGE SCALE GENOMIC DNA]</scope>
</reference>
<name>A0AAV4ME55_CAEEX</name>
<protein>
    <submittedName>
        <fullName evidence="2">Uncharacterized protein</fullName>
    </submittedName>
</protein>
<dbReference type="Proteomes" id="UP001054945">
    <property type="component" value="Unassembled WGS sequence"/>
</dbReference>
<comment type="caution">
    <text evidence="2">The sequence shown here is derived from an EMBL/GenBank/DDBJ whole genome shotgun (WGS) entry which is preliminary data.</text>
</comment>
<keyword evidence="1" id="KW-1133">Transmembrane helix</keyword>
<sequence length="105" mass="11473">MDFRSIPSSPPPCPANSKLQCAFVWVVGKNRNEKGRLPFCPVALTGRADSVTMDVAYSVVVFSCFLNYYLDLSGGGFFYLFVGHFRSLATYTSVTLKGGVSPEFA</sequence>
<organism evidence="2 3">
    <name type="scientific">Caerostris extrusa</name>
    <name type="common">Bark spider</name>
    <name type="synonym">Caerostris bankana</name>
    <dbReference type="NCBI Taxonomy" id="172846"/>
    <lineage>
        <taxon>Eukaryota</taxon>
        <taxon>Metazoa</taxon>
        <taxon>Ecdysozoa</taxon>
        <taxon>Arthropoda</taxon>
        <taxon>Chelicerata</taxon>
        <taxon>Arachnida</taxon>
        <taxon>Araneae</taxon>
        <taxon>Araneomorphae</taxon>
        <taxon>Entelegynae</taxon>
        <taxon>Araneoidea</taxon>
        <taxon>Araneidae</taxon>
        <taxon>Caerostris</taxon>
    </lineage>
</organism>
<feature type="transmembrane region" description="Helical" evidence="1">
    <location>
        <begin position="55"/>
        <end position="82"/>
    </location>
</feature>
<dbReference type="EMBL" id="BPLR01019689">
    <property type="protein sequence ID" value="GIX70628.1"/>
    <property type="molecule type" value="Genomic_DNA"/>
</dbReference>
<keyword evidence="1" id="KW-0812">Transmembrane</keyword>
<gene>
    <name evidence="2" type="ORF">CEXT_36011</name>
</gene>
<proteinExistence type="predicted"/>